<accession>A0A3P3R3Q6</accession>
<dbReference type="Proteomes" id="UP000282322">
    <property type="component" value="Unassembled WGS sequence"/>
</dbReference>
<dbReference type="AlphaFoldDB" id="A0A3P3R3Q6"/>
<protein>
    <recommendedName>
        <fullName evidence="4">DUF2178 domain-containing protein</fullName>
    </recommendedName>
</protein>
<evidence type="ECO:0000256" key="1">
    <source>
        <dbReference type="SAM" id="Phobius"/>
    </source>
</evidence>
<keyword evidence="1" id="KW-0812">Transmembrane</keyword>
<dbReference type="EMBL" id="RRCH01000041">
    <property type="protein sequence ID" value="RRJ28102.1"/>
    <property type="molecule type" value="Genomic_DNA"/>
</dbReference>
<organism evidence="2 3">
    <name type="scientific">Halocatena pleomorpha</name>
    <dbReference type="NCBI Taxonomy" id="1785090"/>
    <lineage>
        <taxon>Archaea</taxon>
        <taxon>Methanobacteriati</taxon>
        <taxon>Methanobacteriota</taxon>
        <taxon>Stenosarchaea group</taxon>
        <taxon>Halobacteria</taxon>
        <taxon>Halobacteriales</taxon>
        <taxon>Natronomonadaceae</taxon>
        <taxon>Halocatena</taxon>
    </lineage>
</organism>
<sequence length="131" mass="14529">MSGNKSSISNQKRNGYIMLVGVVVVLIGSVLTIQYYNLPTLSYLGALIPASILLLFGYRTTSASLDGKALGDERTSELYSKAGLNAFWLLITIIIIDDMARILPRDISRSIYIISAVIIYALYMGYYRMMS</sequence>
<keyword evidence="1" id="KW-1133">Transmembrane helix</keyword>
<keyword evidence="3" id="KW-1185">Reference proteome</keyword>
<gene>
    <name evidence="2" type="ORF">EIK79_16635</name>
</gene>
<evidence type="ECO:0000313" key="2">
    <source>
        <dbReference type="EMBL" id="RRJ28102.1"/>
    </source>
</evidence>
<evidence type="ECO:0000313" key="3">
    <source>
        <dbReference type="Proteomes" id="UP000282322"/>
    </source>
</evidence>
<feature type="transmembrane region" description="Helical" evidence="1">
    <location>
        <begin position="78"/>
        <end position="96"/>
    </location>
</feature>
<feature type="transmembrane region" description="Helical" evidence="1">
    <location>
        <begin position="16"/>
        <end position="35"/>
    </location>
</feature>
<dbReference type="RefSeq" id="WP_124956727.1">
    <property type="nucleotide sequence ID" value="NZ_RRCH01000041.1"/>
</dbReference>
<keyword evidence="1" id="KW-0472">Membrane</keyword>
<proteinExistence type="predicted"/>
<evidence type="ECO:0008006" key="4">
    <source>
        <dbReference type="Google" id="ProtNLM"/>
    </source>
</evidence>
<comment type="caution">
    <text evidence="2">The sequence shown here is derived from an EMBL/GenBank/DDBJ whole genome shotgun (WGS) entry which is preliminary data.</text>
</comment>
<name>A0A3P3R3Q6_9EURY</name>
<dbReference type="OrthoDB" id="203082at2157"/>
<feature type="transmembrane region" description="Helical" evidence="1">
    <location>
        <begin position="108"/>
        <end position="127"/>
    </location>
</feature>
<feature type="transmembrane region" description="Helical" evidence="1">
    <location>
        <begin position="41"/>
        <end position="58"/>
    </location>
</feature>
<reference evidence="2 3" key="1">
    <citation type="submission" date="2018-11" db="EMBL/GenBank/DDBJ databases">
        <title>Taxonoimc description of Halomarina strain SPP-AMP-1.</title>
        <authorList>
            <person name="Pal Y."/>
            <person name="Srinivasana K."/>
            <person name="Verma A."/>
            <person name="Kumar P."/>
        </authorList>
    </citation>
    <scope>NUCLEOTIDE SEQUENCE [LARGE SCALE GENOMIC DNA]</scope>
    <source>
        <strain evidence="2 3">SPP-AMP-1</strain>
    </source>
</reference>